<dbReference type="Pfam" id="PF05982">
    <property type="entry name" value="Sbt_1"/>
    <property type="match status" value="1"/>
</dbReference>
<evidence type="ECO:0000313" key="3">
    <source>
        <dbReference type="Proteomes" id="UP000095255"/>
    </source>
</evidence>
<feature type="transmembrane region" description="Helical" evidence="1">
    <location>
        <begin position="6"/>
        <end position="25"/>
    </location>
</feature>
<dbReference type="RefSeq" id="WP_069701248.1">
    <property type="nucleotide sequence ID" value="NZ_MJAT01000004.1"/>
</dbReference>
<name>A0A1E5L8J8_9FIRM</name>
<dbReference type="InterPro" id="IPR010293">
    <property type="entry name" value="Sbt_1"/>
</dbReference>
<sequence length="342" mass="36034">MDSSVILSAILSPFILFFILGYLVIGLRSDIRFPPAMSQGMMIFLLLAIGLGGGVKVADAIANNASQLTLLVSSTIYATLAGALIAVVAFFVTYKLIRLDATNAGAIAVHNGAVSTATMILGLAFLAEMPYTEIPFAVVLYPFMDVPALVTGITLGTVFATRDGVTTKGKSDNTIGKIVLESLAGKGVFLIIAGVIIGVISGVFSPKSTTEVMNLFDGLFKGVLCLYLMEMGMIAASRLGELWEIRKQVGKVVVYAVIFPFVIGPALLLIGWAIGFDPYLAVFVAIIGASSSYVSAPAACRAALPKANPSLYVGQSLGIIFPLNVIVNIPFVLLPLSRLLYQ</sequence>
<comment type="caution">
    <text evidence="2">The sequence shown here is derived from an EMBL/GenBank/DDBJ whole genome shotgun (WGS) entry which is preliminary data.</text>
</comment>
<feature type="transmembrane region" description="Helical" evidence="1">
    <location>
        <begin position="75"/>
        <end position="94"/>
    </location>
</feature>
<dbReference type="Proteomes" id="UP000095255">
    <property type="component" value="Unassembled WGS sequence"/>
</dbReference>
<evidence type="ECO:0000256" key="1">
    <source>
        <dbReference type="SAM" id="Phobius"/>
    </source>
</evidence>
<feature type="transmembrane region" description="Helical" evidence="1">
    <location>
        <begin position="139"/>
        <end position="162"/>
    </location>
</feature>
<keyword evidence="1" id="KW-0812">Transmembrane</keyword>
<protein>
    <recommendedName>
        <fullName evidence="4">Sodium-dependent bicarbonate transport family permease</fullName>
    </recommendedName>
</protein>
<feature type="transmembrane region" description="Helical" evidence="1">
    <location>
        <begin position="183"/>
        <end position="204"/>
    </location>
</feature>
<gene>
    <name evidence="2" type="ORF">BHU72_13670</name>
</gene>
<keyword evidence="3" id="KW-1185">Reference proteome</keyword>
<evidence type="ECO:0008006" key="4">
    <source>
        <dbReference type="Google" id="ProtNLM"/>
    </source>
</evidence>
<organism evidence="2 3">
    <name type="scientific">Desulfuribacillus stibiiarsenatis</name>
    <dbReference type="NCBI Taxonomy" id="1390249"/>
    <lineage>
        <taxon>Bacteria</taxon>
        <taxon>Bacillati</taxon>
        <taxon>Bacillota</taxon>
        <taxon>Desulfuribacillia</taxon>
        <taxon>Desulfuribacillales</taxon>
        <taxon>Desulfuribacillaceae</taxon>
        <taxon>Desulfuribacillus</taxon>
    </lineage>
</organism>
<keyword evidence="1" id="KW-1133">Transmembrane helix</keyword>
<feature type="transmembrane region" description="Helical" evidence="1">
    <location>
        <begin position="280"/>
        <end position="304"/>
    </location>
</feature>
<accession>A0A1E5L8J8</accession>
<proteinExistence type="predicted"/>
<reference evidence="2 3" key="1">
    <citation type="submission" date="2016-09" db="EMBL/GenBank/DDBJ databases">
        <title>Desulfuribacillus arsenicus sp. nov., an obligately anaerobic, dissimilatory arsenic- and antimonate-reducing bacterium isolated from anoxic sediments.</title>
        <authorList>
            <person name="Abin C.A."/>
            <person name="Hollibaugh J.T."/>
        </authorList>
    </citation>
    <scope>NUCLEOTIDE SEQUENCE [LARGE SCALE GENOMIC DNA]</scope>
    <source>
        <strain evidence="2 3">MLFW-2</strain>
    </source>
</reference>
<feature type="transmembrane region" description="Helical" evidence="1">
    <location>
        <begin position="37"/>
        <end position="55"/>
    </location>
</feature>
<dbReference type="AlphaFoldDB" id="A0A1E5L8J8"/>
<feature type="transmembrane region" description="Helical" evidence="1">
    <location>
        <begin position="219"/>
        <end position="240"/>
    </location>
</feature>
<keyword evidence="1" id="KW-0472">Membrane</keyword>
<feature type="transmembrane region" description="Helical" evidence="1">
    <location>
        <begin position="252"/>
        <end position="274"/>
    </location>
</feature>
<dbReference type="PANTHER" id="PTHR40400">
    <property type="entry name" value="SLR1512 PROTEIN"/>
    <property type="match status" value="1"/>
</dbReference>
<feature type="transmembrane region" description="Helical" evidence="1">
    <location>
        <begin position="316"/>
        <end position="336"/>
    </location>
</feature>
<dbReference type="OrthoDB" id="345121at2"/>
<feature type="transmembrane region" description="Helical" evidence="1">
    <location>
        <begin position="106"/>
        <end position="127"/>
    </location>
</feature>
<dbReference type="PANTHER" id="PTHR40400:SF1">
    <property type="entry name" value="SLR1512 PROTEIN"/>
    <property type="match status" value="1"/>
</dbReference>
<evidence type="ECO:0000313" key="2">
    <source>
        <dbReference type="EMBL" id="OEH86461.1"/>
    </source>
</evidence>
<dbReference type="STRING" id="1390249.BHU72_13670"/>
<dbReference type="EMBL" id="MJAT01000004">
    <property type="protein sequence ID" value="OEH86461.1"/>
    <property type="molecule type" value="Genomic_DNA"/>
</dbReference>